<reference evidence="3" key="1">
    <citation type="submission" date="2023-08" db="EMBL/GenBank/DDBJ databases">
        <authorList>
            <person name="Audoor S."/>
            <person name="Bilcke G."/>
        </authorList>
    </citation>
    <scope>NUCLEOTIDE SEQUENCE</scope>
</reference>
<dbReference type="InterPro" id="IPR001251">
    <property type="entry name" value="CRAL-TRIO_dom"/>
</dbReference>
<accession>A0AAD2G725</accession>
<dbReference type="InterPro" id="IPR049227">
    <property type="entry name" value="DUF6824"/>
</dbReference>
<dbReference type="Gene3D" id="3.40.525.10">
    <property type="entry name" value="CRAL-TRIO lipid binding domain"/>
    <property type="match status" value="1"/>
</dbReference>
<evidence type="ECO:0000313" key="3">
    <source>
        <dbReference type="EMBL" id="CAJ1965283.1"/>
    </source>
</evidence>
<dbReference type="Pfam" id="PF00650">
    <property type="entry name" value="CRAL_TRIO"/>
    <property type="match status" value="1"/>
</dbReference>
<dbReference type="InterPro" id="IPR036865">
    <property type="entry name" value="CRAL-TRIO_dom_sf"/>
</dbReference>
<evidence type="ECO:0000313" key="4">
    <source>
        <dbReference type="Proteomes" id="UP001295423"/>
    </source>
</evidence>
<dbReference type="AlphaFoldDB" id="A0AAD2G725"/>
<dbReference type="Proteomes" id="UP001295423">
    <property type="component" value="Unassembled WGS sequence"/>
</dbReference>
<proteinExistence type="predicted"/>
<organism evidence="3 4">
    <name type="scientific">Cylindrotheca closterium</name>
    <dbReference type="NCBI Taxonomy" id="2856"/>
    <lineage>
        <taxon>Eukaryota</taxon>
        <taxon>Sar</taxon>
        <taxon>Stramenopiles</taxon>
        <taxon>Ochrophyta</taxon>
        <taxon>Bacillariophyta</taxon>
        <taxon>Bacillariophyceae</taxon>
        <taxon>Bacillariophycidae</taxon>
        <taxon>Bacillariales</taxon>
        <taxon>Bacillariaceae</taxon>
        <taxon>Cylindrotheca</taxon>
    </lineage>
</organism>
<keyword evidence="4" id="KW-1185">Reference proteome</keyword>
<dbReference type="GO" id="GO:0016020">
    <property type="term" value="C:membrane"/>
    <property type="evidence" value="ECO:0007669"/>
    <property type="project" value="TreeGrafter"/>
</dbReference>
<feature type="domain" description="DUF6824" evidence="2">
    <location>
        <begin position="345"/>
        <end position="427"/>
    </location>
</feature>
<dbReference type="SUPFAM" id="SSF52087">
    <property type="entry name" value="CRAL/TRIO domain"/>
    <property type="match status" value="1"/>
</dbReference>
<protein>
    <recommendedName>
        <fullName evidence="5">CRAL-TRIO domain-containing protein</fullName>
    </recommendedName>
</protein>
<feature type="domain" description="CRAL-TRIO" evidence="1">
    <location>
        <begin position="165"/>
        <end position="285"/>
    </location>
</feature>
<dbReference type="Pfam" id="PF20710">
    <property type="entry name" value="DUF6824"/>
    <property type="match status" value="1"/>
</dbReference>
<dbReference type="GO" id="GO:1902936">
    <property type="term" value="F:phosphatidylinositol bisphosphate binding"/>
    <property type="evidence" value="ECO:0007669"/>
    <property type="project" value="TreeGrafter"/>
</dbReference>
<sequence>MEEEVVNYNFVRATESKAGMLESDEIGPGDKIDSLIANALNQLSLDERETVYYEMHGVDEVINETPELVNTSLNLLEIELERIKATHRKANAYKMAEEMSPDFVHDQTLRMKFLRSEKFDAERSAERMIRFFDCKLHFFGQEKLCNNITLQDLDKDDLKALKAGFMQILPVRDRAGRAVFLAVPSKQTFNNPINKYRGLFYLVMAMSEDVETQKRGVSIVVYNVEKFERDKYDNDAVAHTTWIQNSVPMKTCAVHYCISDSAFRSVINIAMHFFSEDTRARVKVHFGTHLECTYSLMTFGCPVHCLPVGLDGKLKRKAHLEFIRMRQQQEARVGLPRIVLPSHDDVLFGRGKPYRQHIANLRLHEMMEEEMKQTESSSLKSKRMLTIEKLTEAIRHEGGRFLQQDEVGCWVELDEKVVHEKVNRSFRTRLRNNKQ</sequence>
<comment type="caution">
    <text evidence="3">The sequence shown here is derived from an EMBL/GenBank/DDBJ whole genome shotgun (WGS) entry which is preliminary data.</text>
</comment>
<dbReference type="PANTHER" id="PTHR10174:SF208">
    <property type="entry name" value="CRAL-TRIO DOMAIN-CONTAINING PROTEIN DDB_G0278031"/>
    <property type="match status" value="1"/>
</dbReference>
<evidence type="ECO:0000259" key="2">
    <source>
        <dbReference type="Pfam" id="PF20710"/>
    </source>
</evidence>
<evidence type="ECO:0000259" key="1">
    <source>
        <dbReference type="Pfam" id="PF00650"/>
    </source>
</evidence>
<dbReference type="PANTHER" id="PTHR10174">
    <property type="entry name" value="ALPHA-TOCOPHEROL TRANSFER PROTEIN-RELATED"/>
    <property type="match status" value="1"/>
</dbReference>
<dbReference type="EMBL" id="CAKOGP040002202">
    <property type="protein sequence ID" value="CAJ1965283.1"/>
    <property type="molecule type" value="Genomic_DNA"/>
</dbReference>
<gene>
    <name evidence="3" type="ORF">CYCCA115_LOCUS21039</name>
</gene>
<evidence type="ECO:0008006" key="5">
    <source>
        <dbReference type="Google" id="ProtNLM"/>
    </source>
</evidence>
<name>A0AAD2G725_9STRA</name>